<feature type="compositionally biased region" description="Polar residues" evidence="1">
    <location>
        <begin position="379"/>
        <end position="391"/>
    </location>
</feature>
<dbReference type="GO" id="GO:0006198">
    <property type="term" value="P:cAMP catabolic process"/>
    <property type="evidence" value="ECO:0007669"/>
    <property type="project" value="InterPro"/>
</dbReference>
<dbReference type="Proteomes" id="UP000235023">
    <property type="component" value="Unassembled WGS sequence"/>
</dbReference>
<evidence type="ECO:0000313" key="3">
    <source>
        <dbReference type="Proteomes" id="UP000235023"/>
    </source>
</evidence>
<dbReference type="PRINTS" id="PR00388">
    <property type="entry name" value="PDIESTERASE2"/>
</dbReference>
<reference evidence="3" key="1">
    <citation type="submission" date="2017-12" db="EMBL/GenBank/DDBJ databases">
        <authorList>
            <consortium name="DOE Joint Genome Institute"/>
            <person name="Mondo S.J."/>
            <person name="Kjaerbolling I."/>
            <person name="Vesth T.C."/>
            <person name="Frisvad J.C."/>
            <person name="Nybo J.L."/>
            <person name="Theobald S."/>
            <person name="Kuo A."/>
            <person name="Bowyer P."/>
            <person name="Matsuda Y."/>
            <person name="Lyhne E.K."/>
            <person name="Kogle M.E."/>
            <person name="Clum A."/>
            <person name="Lipzen A."/>
            <person name="Salamov A."/>
            <person name="Ngan C.Y."/>
            <person name="Daum C."/>
            <person name="Chiniquy J."/>
            <person name="Barry K."/>
            <person name="LaButti K."/>
            <person name="Haridas S."/>
            <person name="Simmons B.A."/>
            <person name="Magnuson J.K."/>
            <person name="Mortensen U.H."/>
            <person name="Larsen T.O."/>
            <person name="Grigoriev I.V."/>
            <person name="Baker S.E."/>
            <person name="Andersen M.R."/>
            <person name="Nordberg H.P."/>
            <person name="Cantor M.N."/>
            <person name="Hua S.X."/>
        </authorList>
    </citation>
    <scope>NUCLEOTIDE SEQUENCE [LARGE SCALE GENOMIC DNA]</scope>
    <source>
        <strain evidence="3">IBT 19404</strain>
    </source>
</reference>
<dbReference type="Pfam" id="PF02112">
    <property type="entry name" value="PDEase_II"/>
    <property type="match status" value="2"/>
</dbReference>
<protein>
    <submittedName>
        <fullName evidence="2">cAMP phosphodiesterases class-II-domain-containing protein</fullName>
    </submittedName>
</protein>
<dbReference type="GO" id="GO:0004115">
    <property type="term" value="F:3',5'-cyclic-AMP phosphodiesterase activity"/>
    <property type="evidence" value="ECO:0007669"/>
    <property type="project" value="InterPro"/>
</dbReference>
<evidence type="ECO:0000256" key="1">
    <source>
        <dbReference type="SAM" id="MobiDB-lite"/>
    </source>
</evidence>
<dbReference type="SUPFAM" id="SSF56281">
    <property type="entry name" value="Metallo-hydrolase/oxidoreductase"/>
    <property type="match status" value="1"/>
</dbReference>
<dbReference type="PANTHER" id="PTHR28283">
    <property type="entry name" value="3',5'-CYCLIC-NUCLEOTIDE PHOSPHODIESTERASE 1"/>
    <property type="match status" value="1"/>
</dbReference>
<dbReference type="OrthoDB" id="258495at2759"/>
<dbReference type="CDD" id="cd07735">
    <property type="entry name" value="class_II_PDE_MBL-fold"/>
    <property type="match status" value="1"/>
</dbReference>
<dbReference type="GO" id="GO:0047555">
    <property type="term" value="F:3',5'-cyclic-GMP phosphodiesterase activity"/>
    <property type="evidence" value="ECO:0007669"/>
    <property type="project" value="TreeGrafter"/>
</dbReference>
<dbReference type="InterPro" id="IPR036866">
    <property type="entry name" value="RibonucZ/Hydroxyglut_hydro"/>
</dbReference>
<accession>A0A2J5I0S0</accession>
<name>A0A2J5I0S0_9EURO</name>
<organism evidence="2 3">
    <name type="scientific">Aspergillus taichungensis</name>
    <dbReference type="NCBI Taxonomy" id="482145"/>
    <lineage>
        <taxon>Eukaryota</taxon>
        <taxon>Fungi</taxon>
        <taxon>Dikarya</taxon>
        <taxon>Ascomycota</taxon>
        <taxon>Pezizomycotina</taxon>
        <taxon>Eurotiomycetes</taxon>
        <taxon>Eurotiomycetidae</taxon>
        <taxon>Eurotiales</taxon>
        <taxon>Aspergillaceae</taxon>
        <taxon>Aspergillus</taxon>
        <taxon>Aspergillus subgen. Circumdati</taxon>
    </lineage>
</organism>
<keyword evidence="3" id="KW-1185">Reference proteome</keyword>
<proteinExistence type="predicted"/>
<dbReference type="PANTHER" id="PTHR28283:SF1">
    <property type="entry name" value="3',5'-CYCLIC-NUCLEOTIDE PHOSPHODIESTERASE 1"/>
    <property type="match status" value="1"/>
</dbReference>
<dbReference type="EMBL" id="KZ559519">
    <property type="protein sequence ID" value="PLN83390.1"/>
    <property type="molecule type" value="Genomic_DNA"/>
</dbReference>
<feature type="region of interest" description="Disordered" evidence="1">
    <location>
        <begin position="350"/>
        <end position="430"/>
    </location>
</feature>
<dbReference type="GO" id="GO:1902660">
    <property type="term" value="P:negative regulation of glucose mediated signaling pathway"/>
    <property type="evidence" value="ECO:0007669"/>
    <property type="project" value="TreeGrafter"/>
</dbReference>
<dbReference type="InterPro" id="IPR000396">
    <property type="entry name" value="Pdiesterase2"/>
</dbReference>
<evidence type="ECO:0000313" key="2">
    <source>
        <dbReference type="EMBL" id="PLN83390.1"/>
    </source>
</evidence>
<dbReference type="AlphaFoldDB" id="A0A2J5I0S0"/>
<gene>
    <name evidence="2" type="ORF">BDW42DRAFT_65178</name>
</gene>
<feature type="compositionally biased region" description="Low complexity" evidence="1">
    <location>
        <begin position="392"/>
        <end position="403"/>
    </location>
</feature>
<sequence length="486" mass="52882">MQSAHRKMRPKSSRLGEVGAHNAAMQVIVLGPTGGPREDRITSLLVRSTSTDWSSGSVISVDAGTLLCGIIHALELKDRGPFAGLSLPNESARANAVHIVREIIGAVLITHPHLDHLSGFFISTPVLEAGSEPKPLAGLPSVIGAIKKHLFNDVIWPNLSDEDGGAGLVTYQRLIEGGNPRMGRGHELGYYRACNGLLVKCLGISHGKCMKRHPPESTNPSQSNSVNYAPVPGEVGDAGTLYGMSPSFSTETHTTIDSSAFFIRDHTTGREILIFGDVEPDSLSLNPRNKHVWYTTAPKIVNSDLRAIFIECSYNDGTEDCVLYGHLCPRHLIKELLVLAHRVFALKNPEQIPGDKRKRPSTPNMTGSQMIGKRAKSVPQHNLQGQSANPVTRTRSSSRRPSSGMGLDSLEISSNDPTTDHLTDVPWQSEDPPLHGLHIWVMHIKDNMTDGPPPGDRILRELREQADQAGLGCSFQIPSRGESIWL</sequence>
<dbReference type="Gene3D" id="3.60.15.10">
    <property type="entry name" value="Ribonuclease Z/Hydroxyacylglutathione hydrolase-like"/>
    <property type="match status" value="1"/>
</dbReference>